<feature type="compositionally biased region" description="Basic and acidic residues" evidence="1">
    <location>
        <begin position="34"/>
        <end position="43"/>
    </location>
</feature>
<accession>A0ABQ9U9V5</accession>
<evidence type="ECO:0000313" key="3">
    <source>
        <dbReference type="Proteomes" id="UP001266305"/>
    </source>
</evidence>
<feature type="region of interest" description="Disordered" evidence="1">
    <location>
        <begin position="34"/>
        <end position="57"/>
    </location>
</feature>
<dbReference type="EMBL" id="JASSZA010000014">
    <property type="protein sequence ID" value="KAK2093842.1"/>
    <property type="molecule type" value="Genomic_DNA"/>
</dbReference>
<name>A0ABQ9U9V5_SAGOE</name>
<keyword evidence="2" id="KW-0645">Protease</keyword>
<reference evidence="2 3" key="1">
    <citation type="submission" date="2023-05" db="EMBL/GenBank/DDBJ databases">
        <title>B98-5 Cell Line De Novo Hybrid Assembly: An Optical Mapping Approach.</title>
        <authorList>
            <person name="Kananen K."/>
            <person name="Auerbach J.A."/>
            <person name="Kautto E."/>
            <person name="Blachly J.S."/>
        </authorList>
    </citation>
    <scope>NUCLEOTIDE SEQUENCE [LARGE SCALE GENOMIC DNA]</scope>
    <source>
        <strain evidence="2">B95-8</strain>
        <tissue evidence="2">Cell line</tissue>
    </source>
</reference>
<keyword evidence="2" id="KW-0378">Hydrolase</keyword>
<proteinExistence type="predicted"/>
<comment type="caution">
    <text evidence="2">The sequence shown here is derived from an EMBL/GenBank/DDBJ whole genome shotgun (WGS) entry which is preliminary data.</text>
</comment>
<sequence>MANTGALSAIKELPGLKNYEVVYPIRLHPLRKTREIKEPEQKASGDTFEFPHANYVA</sequence>
<organism evidence="2 3">
    <name type="scientific">Saguinus oedipus</name>
    <name type="common">Cotton-top tamarin</name>
    <name type="synonym">Oedipomidas oedipus</name>
    <dbReference type="NCBI Taxonomy" id="9490"/>
    <lineage>
        <taxon>Eukaryota</taxon>
        <taxon>Metazoa</taxon>
        <taxon>Chordata</taxon>
        <taxon>Craniata</taxon>
        <taxon>Vertebrata</taxon>
        <taxon>Euteleostomi</taxon>
        <taxon>Mammalia</taxon>
        <taxon>Eutheria</taxon>
        <taxon>Euarchontoglires</taxon>
        <taxon>Primates</taxon>
        <taxon>Haplorrhini</taxon>
        <taxon>Platyrrhini</taxon>
        <taxon>Cebidae</taxon>
        <taxon>Callitrichinae</taxon>
        <taxon>Saguinus</taxon>
    </lineage>
</organism>
<keyword evidence="3" id="KW-1185">Reference proteome</keyword>
<protein>
    <submittedName>
        <fullName evidence="2">Disintegrin and metalloproteinase domain-containing protein 28</fullName>
    </submittedName>
</protein>
<gene>
    <name evidence="2" type="primary">ADAM28</name>
    <name evidence="2" type="ORF">P7K49_027580</name>
</gene>
<evidence type="ECO:0000256" key="1">
    <source>
        <dbReference type="SAM" id="MobiDB-lite"/>
    </source>
</evidence>
<dbReference type="Proteomes" id="UP001266305">
    <property type="component" value="Unassembled WGS sequence"/>
</dbReference>
<dbReference type="GO" id="GO:0008237">
    <property type="term" value="F:metallopeptidase activity"/>
    <property type="evidence" value="ECO:0007669"/>
    <property type="project" value="UniProtKB-KW"/>
</dbReference>
<evidence type="ECO:0000313" key="2">
    <source>
        <dbReference type="EMBL" id="KAK2093842.1"/>
    </source>
</evidence>
<keyword evidence="2" id="KW-0482">Metalloprotease</keyword>